<comment type="caution">
    <text evidence="7">The sequence shown here is derived from an EMBL/GenBank/DDBJ whole genome shotgun (WGS) entry which is preliminary data.</text>
</comment>
<name>X1LAS9_9ZZZZ</name>
<keyword evidence="5" id="KW-0862">Zinc</keyword>
<dbReference type="CDD" id="cd11375">
    <property type="entry name" value="Peptidase_M54"/>
    <property type="match status" value="1"/>
</dbReference>
<organism evidence="7">
    <name type="scientific">marine sediment metagenome</name>
    <dbReference type="NCBI Taxonomy" id="412755"/>
    <lineage>
        <taxon>unclassified sequences</taxon>
        <taxon>metagenomes</taxon>
        <taxon>ecological metagenomes</taxon>
    </lineage>
</organism>
<dbReference type="PIRSF" id="PIRSF005785">
    <property type="entry name" value="Zn-prot_arch"/>
    <property type="match status" value="1"/>
</dbReference>
<accession>X1LAS9</accession>
<reference evidence="7" key="1">
    <citation type="journal article" date="2014" name="Front. Microbiol.">
        <title>High frequency of phylogenetically diverse reductive dehalogenase-homologous genes in deep subseafloor sedimentary metagenomes.</title>
        <authorList>
            <person name="Kawai M."/>
            <person name="Futagami T."/>
            <person name="Toyoda A."/>
            <person name="Takaki Y."/>
            <person name="Nishi S."/>
            <person name="Hori S."/>
            <person name="Arai W."/>
            <person name="Tsubouchi T."/>
            <person name="Morono Y."/>
            <person name="Uchiyama I."/>
            <person name="Ito T."/>
            <person name="Fujiyama A."/>
            <person name="Inagaki F."/>
            <person name="Takami H."/>
        </authorList>
    </citation>
    <scope>NUCLEOTIDE SEQUENCE</scope>
    <source>
        <strain evidence="7">Expedition CK06-06</strain>
    </source>
</reference>
<evidence type="ECO:0000313" key="7">
    <source>
        <dbReference type="EMBL" id="GAH99504.1"/>
    </source>
</evidence>
<dbReference type="PANTHER" id="PTHR15910">
    <property type="entry name" value="ARCHAEMETZINCIN"/>
    <property type="match status" value="1"/>
</dbReference>
<dbReference type="Gene3D" id="3.40.390.10">
    <property type="entry name" value="Collagenase (Catalytic Domain)"/>
    <property type="match status" value="1"/>
</dbReference>
<dbReference type="EMBL" id="BARV01001728">
    <property type="protein sequence ID" value="GAH99504.1"/>
    <property type="molecule type" value="Genomic_DNA"/>
</dbReference>
<keyword evidence="4" id="KW-0378">Hydrolase</keyword>
<dbReference type="InterPro" id="IPR024079">
    <property type="entry name" value="MetalloPept_cat_dom_sf"/>
</dbReference>
<dbReference type="NCBIfam" id="NF033823">
    <property type="entry name" value="archmetzin"/>
    <property type="match status" value="1"/>
</dbReference>
<protein>
    <recommendedName>
        <fullName evidence="8">Peptidase zinc-dependent</fullName>
    </recommendedName>
</protein>
<evidence type="ECO:0008006" key="8">
    <source>
        <dbReference type="Google" id="ProtNLM"/>
    </source>
</evidence>
<dbReference type="HAMAP" id="MF_01842">
    <property type="entry name" value="Archaemetzincin"/>
    <property type="match status" value="1"/>
</dbReference>
<dbReference type="GO" id="GO:0008270">
    <property type="term" value="F:zinc ion binding"/>
    <property type="evidence" value="ECO:0007669"/>
    <property type="project" value="InterPro"/>
</dbReference>
<sequence length="173" mass="19633">MKITLKPLGEVDNEIVKELGEEVCYIFHCPVEVKTGFSYLAHAYNPERRQYLSSDLLASLNTPEKERDEKIVGIVDVDLYVPRLNFAFGEADINSGTAIVSLCRLRQEYYGLPPDKKLFMERATKEIVHELGHTFGLGHCPNAKCVMHFSNCLADTDWKEASFCSQCCPKLRI</sequence>
<keyword evidence="2" id="KW-0645">Protease</keyword>
<evidence type="ECO:0000256" key="3">
    <source>
        <dbReference type="ARBA" id="ARBA00022723"/>
    </source>
</evidence>
<dbReference type="SUPFAM" id="SSF55486">
    <property type="entry name" value="Metalloproteases ('zincins'), catalytic domain"/>
    <property type="match status" value="1"/>
</dbReference>
<dbReference type="InterPro" id="IPR012962">
    <property type="entry name" value="Pept_M54_archaemetzincn"/>
</dbReference>
<proteinExistence type="inferred from homology"/>
<gene>
    <name evidence="7" type="ORF">S06H3_04822</name>
</gene>
<dbReference type="AlphaFoldDB" id="X1LAS9"/>
<evidence type="ECO:0000256" key="6">
    <source>
        <dbReference type="ARBA" id="ARBA00023049"/>
    </source>
</evidence>
<comment type="cofactor">
    <cofactor evidence="1">
        <name>Zn(2+)</name>
        <dbReference type="ChEBI" id="CHEBI:29105"/>
    </cofactor>
</comment>
<dbReference type="GO" id="GO:0006508">
    <property type="term" value="P:proteolysis"/>
    <property type="evidence" value="ECO:0007669"/>
    <property type="project" value="UniProtKB-KW"/>
</dbReference>
<keyword evidence="6" id="KW-0482">Metalloprotease</keyword>
<dbReference type="Pfam" id="PF07998">
    <property type="entry name" value="Peptidase_M54"/>
    <property type="match status" value="1"/>
</dbReference>
<evidence type="ECO:0000256" key="5">
    <source>
        <dbReference type="ARBA" id="ARBA00022833"/>
    </source>
</evidence>
<evidence type="ECO:0000256" key="4">
    <source>
        <dbReference type="ARBA" id="ARBA00022801"/>
    </source>
</evidence>
<keyword evidence="3" id="KW-0479">Metal-binding</keyword>
<dbReference type="PANTHER" id="PTHR15910:SF1">
    <property type="entry name" value="ARCHAEMETZINCIN-2"/>
    <property type="match status" value="1"/>
</dbReference>
<evidence type="ECO:0000256" key="1">
    <source>
        <dbReference type="ARBA" id="ARBA00001947"/>
    </source>
</evidence>
<dbReference type="InterPro" id="IPR012091">
    <property type="entry name" value="Pept_M54_archaemetzncn_arc/bac"/>
</dbReference>
<evidence type="ECO:0000256" key="2">
    <source>
        <dbReference type="ARBA" id="ARBA00022670"/>
    </source>
</evidence>
<dbReference type="GO" id="GO:0008237">
    <property type="term" value="F:metallopeptidase activity"/>
    <property type="evidence" value="ECO:0007669"/>
    <property type="project" value="UniProtKB-KW"/>
</dbReference>